<gene>
    <name evidence="2" type="ORF">SCF082_LOCUS18901</name>
</gene>
<comment type="caution">
    <text evidence="2">The sequence shown here is derived from an EMBL/GenBank/DDBJ whole genome shotgun (WGS) entry which is preliminary data.</text>
</comment>
<keyword evidence="1" id="KW-0472">Membrane</keyword>
<keyword evidence="3" id="KW-1185">Reference proteome</keyword>
<evidence type="ECO:0000256" key="1">
    <source>
        <dbReference type="SAM" id="Phobius"/>
    </source>
</evidence>
<evidence type="ECO:0000313" key="3">
    <source>
        <dbReference type="Proteomes" id="UP001642464"/>
    </source>
</evidence>
<protein>
    <submittedName>
        <fullName evidence="2">Uncharacterized protein</fullName>
    </submittedName>
</protein>
<organism evidence="2 3">
    <name type="scientific">Durusdinium trenchii</name>
    <dbReference type="NCBI Taxonomy" id="1381693"/>
    <lineage>
        <taxon>Eukaryota</taxon>
        <taxon>Sar</taxon>
        <taxon>Alveolata</taxon>
        <taxon>Dinophyceae</taxon>
        <taxon>Suessiales</taxon>
        <taxon>Symbiodiniaceae</taxon>
        <taxon>Durusdinium</taxon>
    </lineage>
</organism>
<accession>A0ABP0KS32</accession>
<dbReference type="EMBL" id="CAXAMM010012758">
    <property type="protein sequence ID" value="CAK9029681.1"/>
    <property type="molecule type" value="Genomic_DNA"/>
</dbReference>
<dbReference type="Proteomes" id="UP001642464">
    <property type="component" value="Unassembled WGS sequence"/>
</dbReference>
<proteinExistence type="predicted"/>
<sequence>MAGALVYIIHAVAVAGESVPTNMLLIGGFAKCGTSHLHRYDVTYTACLSSTGKEACAEDGPREKKFIIPIFNRCDVDLTMKLCTVLLIVFFVCFLHRYNRRG</sequence>
<feature type="transmembrane region" description="Helical" evidence="1">
    <location>
        <begin position="78"/>
        <end position="98"/>
    </location>
</feature>
<name>A0ABP0KS32_9DINO</name>
<keyword evidence="1" id="KW-0812">Transmembrane</keyword>
<reference evidence="2 3" key="1">
    <citation type="submission" date="2024-02" db="EMBL/GenBank/DDBJ databases">
        <authorList>
            <person name="Chen Y."/>
            <person name="Shah S."/>
            <person name="Dougan E. K."/>
            <person name="Thang M."/>
            <person name="Chan C."/>
        </authorList>
    </citation>
    <scope>NUCLEOTIDE SEQUENCE [LARGE SCALE GENOMIC DNA]</scope>
</reference>
<evidence type="ECO:0000313" key="2">
    <source>
        <dbReference type="EMBL" id="CAK9029681.1"/>
    </source>
</evidence>
<keyword evidence="1" id="KW-1133">Transmembrane helix</keyword>